<feature type="region of interest" description="Disordered" evidence="1">
    <location>
        <begin position="1"/>
        <end position="53"/>
    </location>
</feature>
<proteinExistence type="predicted"/>
<keyword evidence="3" id="KW-1185">Reference proteome</keyword>
<feature type="compositionally biased region" description="Basic residues" evidence="1">
    <location>
        <begin position="20"/>
        <end position="53"/>
    </location>
</feature>
<feature type="compositionally biased region" description="Low complexity" evidence="1">
    <location>
        <begin position="1"/>
        <end position="19"/>
    </location>
</feature>
<dbReference type="Proteomes" id="UP000008022">
    <property type="component" value="Unassembled WGS sequence"/>
</dbReference>
<dbReference type="AlphaFoldDB" id="A0A0E0RHX4"/>
<sequence>MAGPAARGRGAQRVAAAVHLPRHHRRDHHPASPARRRRAARPRRRRAHADAHVRRRVLRVRRPDPVAHRARLLLRPRLHQDRPRKPRRLRLRLRLRRLVARARLRARVRRGAAGAGHPVGVGARGGHLPAARQVAVRGVRLARRRRHGEEARVVADAHVLPDVGDLVGDVPHRHGSEPAGGEPDGGDDRAGDRVDAVGEGRHCAGLAVAGVCAVDSVPDLPAGGEDQPRRAAAGEGAVGEDGAYEQGGEDHGWNAVPHGRSLDLWWNAECGCSVCCNSWPIRPPDFWSCYMERVFGGGCSVGYPYMVCCSYCNGWIPQQIRVDLLVQ</sequence>
<reference evidence="2" key="2">
    <citation type="submission" date="2015-06" db="UniProtKB">
        <authorList>
            <consortium name="EnsemblPlants"/>
        </authorList>
    </citation>
    <scope>IDENTIFICATION</scope>
</reference>
<feature type="region of interest" description="Disordered" evidence="1">
    <location>
        <begin position="168"/>
        <end position="192"/>
    </location>
</feature>
<dbReference type="Gramene" id="ORUFI12G15050.1">
    <property type="protein sequence ID" value="ORUFI12G15050.1"/>
    <property type="gene ID" value="ORUFI12G15050"/>
</dbReference>
<evidence type="ECO:0000313" key="3">
    <source>
        <dbReference type="Proteomes" id="UP000008022"/>
    </source>
</evidence>
<name>A0A0E0RHX4_ORYRU</name>
<reference evidence="3" key="1">
    <citation type="submission" date="2013-06" db="EMBL/GenBank/DDBJ databases">
        <authorList>
            <person name="Zhao Q."/>
        </authorList>
    </citation>
    <scope>NUCLEOTIDE SEQUENCE</scope>
    <source>
        <strain evidence="3">cv. W1943</strain>
    </source>
</reference>
<dbReference type="HOGENOM" id="CLU_850967_0_0_1"/>
<protein>
    <submittedName>
        <fullName evidence="2">Uncharacterized protein</fullName>
    </submittedName>
</protein>
<evidence type="ECO:0000313" key="2">
    <source>
        <dbReference type="EnsemblPlants" id="ORUFI12G15050.1"/>
    </source>
</evidence>
<organism evidence="2 3">
    <name type="scientific">Oryza rufipogon</name>
    <name type="common">Brownbeard rice</name>
    <name type="synonym">Asian wild rice</name>
    <dbReference type="NCBI Taxonomy" id="4529"/>
    <lineage>
        <taxon>Eukaryota</taxon>
        <taxon>Viridiplantae</taxon>
        <taxon>Streptophyta</taxon>
        <taxon>Embryophyta</taxon>
        <taxon>Tracheophyta</taxon>
        <taxon>Spermatophyta</taxon>
        <taxon>Magnoliopsida</taxon>
        <taxon>Liliopsida</taxon>
        <taxon>Poales</taxon>
        <taxon>Poaceae</taxon>
        <taxon>BOP clade</taxon>
        <taxon>Oryzoideae</taxon>
        <taxon>Oryzeae</taxon>
        <taxon>Oryzinae</taxon>
        <taxon>Oryza</taxon>
    </lineage>
</organism>
<evidence type="ECO:0000256" key="1">
    <source>
        <dbReference type="SAM" id="MobiDB-lite"/>
    </source>
</evidence>
<accession>A0A0E0RHX4</accession>
<dbReference type="EnsemblPlants" id="ORUFI12G15050.1">
    <property type="protein sequence ID" value="ORUFI12G15050.1"/>
    <property type="gene ID" value="ORUFI12G15050"/>
</dbReference>
<feature type="region of interest" description="Disordered" evidence="1">
    <location>
        <begin position="220"/>
        <end position="247"/>
    </location>
</feature>